<dbReference type="InterPro" id="IPR051209">
    <property type="entry name" value="FAD-bind_Monooxygenase_sf"/>
</dbReference>
<sequence>MAPSIITPNLPEPHVADGKVPAAFTTEEAKDLPESLLSHFADRINGKATENGPKSTTSDHLKEHSVPFYDQYALNPRKLRIITIGAGFSGLVLAHKFQHAYPELQDFVDHTIFEGRSDIGGTWLVNTYPGVQCDVPSHIYLFL</sequence>
<dbReference type="PANTHER" id="PTHR42877">
    <property type="entry name" value="L-ORNITHINE N(5)-MONOOXYGENASE-RELATED"/>
    <property type="match status" value="1"/>
</dbReference>
<accession>A0A0G4NZN4</accession>
<dbReference type="PANTHER" id="PTHR42877:SF2">
    <property type="entry name" value="FAD_NAD(P)-BINDING DOMAIN-CONTAINING PROTEIN"/>
    <property type="match status" value="1"/>
</dbReference>
<name>A0A0G4NZN4_PENC3</name>
<dbReference type="STRING" id="1429867.A0A0G4NZN4"/>
<comment type="similarity">
    <text evidence="2">Belongs to the FAD-binding monooxygenase family.</text>
</comment>
<keyword evidence="4" id="KW-0274">FAD</keyword>
<evidence type="ECO:0000256" key="1">
    <source>
        <dbReference type="ARBA" id="ARBA00001974"/>
    </source>
</evidence>
<evidence type="ECO:0000256" key="3">
    <source>
        <dbReference type="ARBA" id="ARBA00022630"/>
    </source>
</evidence>
<dbReference type="Pfam" id="PF13450">
    <property type="entry name" value="NAD_binding_8"/>
    <property type="match status" value="1"/>
</dbReference>
<dbReference type="Proteomes" id="UP000053732">
    <property type="component" value="Unassembled WGS sequence"/>
</dbReference>
<comment type="cofactor">
    <cofactor evidence="1">
        <name>FAD</name>
        <dbReference type="ChEBI" id="CHEBI:57692"/>
    </cofactor>
</comment>
<dbReference type="Gene3D" id="3.50.50.60">
    <property type="entry name" value="FAD/NAD(P)-binding domain"/>
    <property type="match status" value="1"/>
</dbReference>
<dbReference type="SUPFAM" id="SSF51905">
    <property type="entry name" value="FAD/NAD(P)-binding domain"/>
    <property type="match status" value="1"/>
</dbReference>
<gene>
    <name evidence="5" type="ORF">PCAMFM013_S003g000327</name>
</gene>
<evidence type="ECO:0000313" key="6">
    <source>
        <dbReference type="Proteomes" id="UP000053732"/>
    </source>
</evidence>
<keyword evidence="6" id="KW-1185">Reference proteome</keyword>
<dbReference type="AlphaFoldDB" id="A0A0G4NZN4"/>
<evidence type="ECO:0000256" key="4">
    <source>
        <dbReference type="ARBA" id="ARBA00022827"/>
    </source>
</evidence>
<reference evidence="5 6" key="1">
    <citation type="journal article" date="2014" name="Nat. Commun.">
        <title>Multiple recent horizontal transfers of a large genomic region in cheese making fungi.</title>
        <authorList>
            <person name="Cheeseman K."/>
            <person name="Ropars J."/>
            <person name="Renault P."/>
            <person name="Dupont J."/>
            <person name="Gouzy J."/>
            <person name="Branca A."/>
            <person name="Abraham A.L."/>
            <person name="Ceppi M."/>
            <person name="Conseiller E."/>
            <person name="Debuchy R."/>
            <person name="Malagnac F."/>
            <person name="Goarin A."/>
            <person name="Silar P."/>
            <person name="Lacoste S."/>
            <person name="Sallet E."/>
            <person name="Bensimon A."/>
            <person name="Giraud T."/>
            <person name="Brygoo Y."/>
        </authorList>
    </citation>
    <scope>NUCLEOTIDE SEQUENCE [LARGE SCALE GENOMIC DNA]</scope>
    <source>
        <strain evidence="6">FM 013</strain>
    </source>
</reference>
<organism evidence="5 6">
    <name type="scientific">Penicillium camemberti (strain FM 013)</name>
    <dbReference type="NCBI Taxonomy" id="1429867"/>
    <lineage>
        <taxon>Eukaryota</taxon>
        <taxon>Fungi</taxon>
        <taxon>Dikarya</taxon>
        <taxon>Ascomycota</taxon>
        <taxon>Pezizomycotina</taxon>
        <taxon>Eurotiomycetes</taxon>
        <taxon>Eurotiomycetidae</taxon>
        <taxon>Eurotiales</taxon>
        <taxon>Aspergillaceae</taxon>
        <taxon>Penicillium</taxon>
    </lineage>
</organism>
<protein>
    <submittedName>
        <fullName evidence="5">Str. FM013</fullName>
    </submittedName>
</protein>
<proteinExistence type="inferred from homology"/>
<dbReference type="InterPro" id="IPR036188">
    <property type="entry name" value="FAD/NAD-bd_sf"/>
</dbReference>
<dbReference type="EMBL" id="HG793136">
    <property type="protein sequence ID" value="CRL19536.1"/>
    <property type="molecule type" value="Genomic_DNA"/>
</dbReference>
<evidence type="ECO:0000256" key="2">
    <source>
        <dbReference type="ARBA" id="ARBA00010139"/>
    </source>
</evidence>
<keyword evidence="3" id="KW-0285">Flavoprotein</keyword>
<evidence type="ECO:0000313" key="5">
    <source>
        <dbReference type="EMBL" id="CRL19536.1"/>
    </source>
</evidence>